<dbReference type="PANTHER" id="PTHR31181">
    <property type="entry name" value="EGG CELL-SECRETED PROTEIN 1.4"/>
    <property type="match status" value="1"/>
</dbReference>
<dbReference type="Proteomes" id="UP001187471">
    <property type="component" value="Unassembled WGS sequence"/>
</dbReference>
<gene>
    <name evidence="3" type="ORF">RJ640_021031</name>
</gene>
<proteinExistence type="predicted"/>
<protein>
    <recommendedName>
        <fullName evidence="2">Prolamin-like domain-containing protein</fullName>
    </recommendedName>
</protein>
<sequence>MNSPLQNGSKLNHAYLPLRHCACLHGNMPHATMRKQQDVTLVLILTCMALLDLPNLAASSVSEQGVLGKLFYCGYSFKSSKDCLVNLMQAYRKLDVNVVTPECCKTLENIDRDCVPEILKSVNPLYSRWVKERCARREDTIIVTATAPTSDVNYQVNEVQSRTTVELEEWK</sequence>
<comment type="caution">
    <text evidence="3">The sequence shown here is derived from an EMBL/GenBank/DDBJ whole genome shotgun (WGS) entry which is preliminary data.</text>
</comment>
<dbReference type="EMBL" id="JAVXUO010000170">
    <property type="protein sequence ID" value="KAK2994799.1"/>
    <property type="molecule type" value="Genomic_DNA"/>
</dbReference>
<accession>A0AA88URK5</accession>
<dbReference type="PANTHER" id="PTHR31181:SF67">
    <property type="entry name" value="PROLAMIN-LIKE PROTEIN (DUF1278)"/>
    <property type="match status" value="1"/>
</dbReference>
<name>A0AA88URK5_9ASTE</name>
<dbReference type="InterPro" id="IPR008502">
    <property type="entry name" value="Prolamin-like"/>
</dbReference>
<reference evidence="3" key="1">
    <citation type="submission" date="2022-12" db="EMBL/GenBank/DDBJ databases">
        <title>Draft genome assemblies for two species of Escallonia (Escalloniales).</title>
        <authorList>
            <person name="Chanderbali A."/>
            <person name="Dervinis C."/>
            <person name="Anghel I."/>
            <person name="Soltis D."/>
            <person name="Soltis P."/>
            <person name="Zapata F."/>
        </authorList>
    </citation>
    <scope>NUCLEOTIDE SEQUENCE</scope>
    <source>
        <strain evidence="3">UCBG92.1500</strain>
        <tissue evidence="3">Leaf</tissue>
    </source>
</reference>
<evidence type="ECO:0000313" key="4">
    <source>
        <dbReference type="Proteomes" id="UP001187471"/>
    </source>
</evidence>
<dbReference type="Pfam" id="PF05617">
    <property type="entry name" value="Prolamin_like"/>
    <property type="match status" value="1"/>
</dbReference>
<organism evidence="3 4">
    <name type="scientific">Escallonia rubra</name>
    <dbReference type="NCBI Taxonomy" id="112253"/>
    <lineage>
        <taxon>Eukaryota</taxon>
        <taxon>Viridiplantae</taxon>
        <taxon>Streptophyta</taxon>
        <taxon>Embryophyta</taxon>
        <taxon>Tracheophyta</taxon>
        <taxon>Spermatophyta</taxon>
        <taxon>Magnoliopsida</taxon>
        <taxon>eudicotyledons</taxon>
        <taxon>Gunneridae</taxon>
        <taxon>Pentapetalae</taxon>
        <taxon>asterids</taxon>
        <taxon>campanulids</taxon>
        <taxon>Escalloniales</taxon>
        <taxon>Escalloniaceae</taxon>
        <taxon>Escallonia</taxon>
    </lineage>
</organism>
<keyword evidence="1" id="KW-0732">Signal</keyword>
<dbReference type="GO" id="GO:2000008">
    <property type="term" value="P:regulation of protein localization to cell surface"/>
    <property type="evidence" value="ECO:0007669"/>
    <property type="project" value="TreeGrafter"/>
</dbReference>
<dbReference type="GO" id="GO:0009567">
    <property type="term" value="P:double fertilization forming a zygote and endosperm"/>
    <property type="evidence" value="ECO:0007669"/>
    <property type="project" value="TreeGrafter"/>
</dbReference>
<evidence type="ECO:0000259" key="2">
    <source>
        <dbReference type="Pfam" id="PF05617"/>
    </source>
</evidence>
<dbReference type="GO" id="GO:0080155">
    <property type="term" value="P:regulation of double fertilization forming a zygote and endosperm"/>
    <property type="evidence" value="ECO:0007669"/>
    <property type="project" value="TreeGrafter"/>
</dbReference>
<evidence type="ECO:0000313" key="3">
    <source>
        <dbReference type="EMBL" id="KAK2994799.1"/>
    </source>
</evidence>
<keyword evidence="4" id="KW-1185">Reference proteome</keyword>
<dbReference type="AlphaFoldDB" id="A0AA88URK5"/>
<feature type="domain" description="Prolamin-like" evidence="2">
    <location>
        <begin position="73"/>
        <end position="134"/>
    </location>
</feature>
<evidence type="ECO:0000256" key="1">
    <source>
        <dbReference type="ARBA" id="ARBA00022729"/>
    </source>
</evidence>
<dbReference type="GO" id="GO:0005576">
    <property type="term" value="C:extracellular region"/>
    <property type="evidence" value="ECO:0007669"/>
    <property type="project" value="TreeGrafter"/>
</dbReference>
<dbReference type="GO" id="GO:0031982">
    <property type="term" value="C:vesicle"/>
    <property type="evidence" value="ECO:0007669"/>
    <property type="project" value="TreeGrafter"/>
</dbReference>